<gene>
    <name evidence="2" type="ORF">BC349_00410</name>
</gene>
<keyword evidence="1" id="KW-0732">Signal</keyword>
<comment type="caution">
    <text evidence="2">The sequence shown here is derived from an EMBL/GenBank/DDBJ whole genome shotgun (WGS) entry which is preliminary data.</text>
</comment>
<accession>A0ABR7M4H4</accession>
<evidence type="ECO:0000256" key="1">
    <source>
        <dbReference type="SAM" id="SignalP"/>
    </source>
</evidence>
<reference evidence="2 3" key="1">
    <citation type="submission" date="2016-07" db="EMBL/GenBank/DDBJ databases">
        <title>Genome analysis of Flavihumibacter stibioxidans YS-17.</title>
        <authorList>
            <person name="Shi K."/>
            <person name="Han Y."/>
            <person name="Wang G."/>
        </authorList>
    </citation>
    <scope>NUCLEOTIDE SEQUENCE [LARGE SCALE GENOMIC DNA]</scope>
    <source>
        <strain evidence="2 3">YS-17</strain>
    </source>
</reference>
<keyword evidence="3" id="KW-1185">Reference proteome</keyword>
<organism evidence="2 3">
    <name type="scientific">Flavihumibacter stibioxidans</name>
    <dbReference type="NCBI Taxonomy" id="1834163"/>
    <lineage>
        <taxon>Bacteria</taxon>
        <taxon>Pseudomonadati</taxon>
        <taxon>Bacteroidota</taxon>
        <taxon>Chitinophagia</taxon>
        <taxon>Chitinophagales</taxon>
        <taxon>Chitinophagaceae</taxon>
        <taxon>Flavihumibacter</taxon>
    </lineage>
</organism>
<dbReference type="Gene3D" id="3.10.450.50">
    <property type="match status" value="1"/>
</dbReference>
<dbReference type="Pfam" id="PF12893">
    <property type="entry name" value="Lumazine_bd_2"/>
    <property type="match status" value="1"/>
</dbReference>
<feature type="chain" id="PRO_5046618959" description="Lumazine-binding protein" evidence="1">
    <location>
        <begin position="19"/>
        <end position="153"/>
    </location>
</feature>
<sequence>MKLLFSLLLTVFALPGIAQQTNEENAIRATIDRLFTGMRTSDTAMLASTFSPTAVMQTIVQKNDGVTVVRTETVIDFVNAVGKPRTEILDERISYGAIHIDGTLAAVWTPYEFYVGTKFSHCGVNSFQLVKLNGDWKIQYIIDTRRKESCKGN</sequence>
<feature type="signal peptide" evidence="1">
    <location>
        <begin position="1"/>
        <end position="18"/>
    </location>
</feature>
<dbReference type="EMBL" id="MBUA01000001">
    <property type="protein sequence ID" value="MBC6489414.1"/>
    <property type="molecule type" value="Genomic_DNA"/>
</dbReference>
<evidence type="ECO:0000313" key="2">
    <source>
        <dbReference type="EMBL" id="MBC6489414.1"/>
    </source>
</evidence>
<evidence type="ECO:0008006" key="4">
    <source>
        <dbReference type="Google" id="ProtNLM"/>
    </source>
</evidence>
<name>A0ABR7M4H4_9BACT</name>
<dbReference type="Proteomes" id="UP000765802">
    <property type="component" value="Unassembled WGS sequence"/>
</dbReference>
<proteinExistence type="predicted"/>
<dbReference type="SUPFAM" id="SSF54427">
    <property type="entry name" value="NTF2-like"/>
    <property type="match status" value="1"/>
</dbReference>
<protein>
    <recommendedName>
        <fullName evidence="4">Lumazine-binding protein</fullName>
    </recommendedName>
</protein>
<dbReference type="RefSeq" id="WP_187254775.1">
    <property type="nucleotide sequence ID" value="NZ_JBHULF010000006.1"/>
</dbReference>
<evidence type="ECO:0000313" key="3">
    <source>
        <dbReference type="Proteomes" id="UP000765802"/>
    </source>
</evidence>
<dbReference type="InterPro" id="IPR032710">
    <property type="entry name" value="NTF2-like_dom_sf"/>
</dbReference>
<dbReference type="InterPro" id="IPR039437">
    <property type="entry name" value="FrzH/put_lumazine-bd"/>
</dbReference>